<dbReference type="PANTHER" id="PTHR46033">
    <property type="entry name" value="PROTEIN MAIN-LIKE 2"/>
    <property type="match status" value="1"/>
</dbReference>
<name>A0ABR0N5G7_GOSAR</name>
<dbReference type="InterPro" id="IPR019557">
    <property type="entry name" value="AminoTfrase-like_pln_mobile"/>
</dbReference>
<evidence type="ECO:0000313" key="3">
    <source>
        <dbReference type="Proteomes" id="UP001358586"/>
    </source>
</evidence>
<dbReference type="InterPro" id="IPR044824">
    <property type="entry name" value="MAIN-like"/>
</dbReference>
<sequence>MGGDVGCTSLHYAPYRVLLMPNANGNTVHLMYLPLLSNLHNNRSYNWGSAMLAMLYRELCQTTDPSTMDIGRCFILLQSWALYRMSFLTSICHQPYKLWRLFPRLPMSTQSYGALAHLLSIFRQWSGIMAIEYSDNSVAYSISRHGQYDWGRSMGLTGRGGMEMIREKCMKNILRCGIIG</sequence>
<dbReference type="Pfam" id="PF10536">
    <property type="entry name" value="PMD"/>
    <property type="match status" value="1"/>
</dbReference>
<gene>
    <name evidence="2" type="ORF">PVK06_040464</name>
</gene>
<comment type="caution">
    <text evidence="2">The sequence shown here is derived from an EMBL/GenBank/DDBJ whole genome shotgun (WGS) entry which is preliminary data.</text>
</comment>
<proteinExistence type="predicted"/>
<accession>A0ABR0N5G7</accession>
<organism evidence="2 3">
    <name type="scientific">Gossypium arboreum</name>
    <name type="common">Tree cotton</name>
    <name type="synonym">Gossypium nanking</name>
    <dbReference type="NCBI Taxonomy" id="29729"/>
    <lineage>
        <taxon>Eukaryota</taxon>
        <taxon>Viridiplantae</taxon>
        <taxon>Streptophyta</taxon>
        <taxon>Embryophyta</taxon>
        <taxon>Tracheophyta</taxon>
        <taxon>Spermatophyta</taxon>
        <taxon>Magnoliopsida</taxon>
        <taxon>eudicotyledons</taxon>
        <taxon>Gunneridae</taxon>
        <taxon>Pentapetalae</taxon>
        <taxon>rosids</taxon>
        <taxon>malvids</taxon>
        <taxon>Malvales</taxon>
        <taxon>Malvaceae</taxon>
        <taxon>Malvoideae</taxon>
        <taxon>Gossypium</taxon>
    </lineage>
</organism>
<feature type="domain" description="Aminotransferase-like plant mobile" evidence="1">
    <location>
        <begin position="19"/>
        <end position="90"/>
    </location>
</feature>
<evidence type="ECO:0000259" key="1">
    <source>
        <dbReference type="Pfam" id="PF10536"/>
    </source>
</evidence>
<dbReference type="EMBL" id="JARKNE010000011">
    <property type="protein sequence ID" value="KAK5785843.1"/>
    <property type="molecule type" value="Genomic_DNA"/>
</dbReference>
<protein>
    <recommendedName>
        <fullName evidence="1">Aminotransferase-like plant mobile domain-containing protein</fullName>
    </recommendedName>
</protein>
<dbReference type="PANTHER" id="PTHR46033:SF8">
    <property type="entry name" value="PROTEIN MAINTENANCE OF MERISTEMS-LIKE"/>
    <property type="match status" value="1"/>
</dbReference>
<reference evidence="2 3" key="1">
    <citation type="submission" date="2023-03" db="EMBL/GenBank/DDBJ databases">
        <title>WGS of Gossypium arboreum.</title>
        <authorList>
            <person name="Yu D."/>
        </authorList>
    </citation>
    <scope>NUCLEOTIDE SEQUENCE [LARGE SCALE GENOMIC DNA]</scope>
    <source>
        <tissue evidence="2">Leaf</tissue>
    </source>
</reference>
<keyword evidence="3" id="KW-1185">Reference proteome</keyword>
<dbReference type="Proteomes" id="UP001358586">
    <property type="component" value="Chromosome 11"/>
</dbReference>
<evidence type="ECO:0000313" key="2">
    <source>
        <dbReference type="EMBL" id="KAK5785843.1"/>
    </source>
</evidence>